<dbReference type="InterPro" id="IPR023795">
    <property type="entry name" value="Serpin_CS"/>
</dbReference>
<evidence type="ECO:0000313" key="4">
    <source>
        <dbReference type="Ensembl" id="ENSCCNP00000014558.1"/>
    </source>
</evidence>
<dbReference type="AlphaFoldDB" id="A0A8C0WNN3"/>
<protein>
    <recommendedName>
        <fullName evidence="3">Serpin domain-containing protein</fullName>
    </recommendedName>
</protein>
<dbReference type="Gene3D" id="2.30.39.10">
    <property type="entry name" value="Alpha-1-antitrypsin, domain 1"/>
    <property type="match status" value="1"/>
</dbReference>
<comment type="similarity">
    <text evidence="1 2">Belongs to the serpin family.</text>
</comment>
<dbReference type="FunFam" id="2.30.39.10:FF:000002">
    <property type="entry name" value="Serpin family D member 1"/>
    <property type="match status" value="1"/>
</dbReference>
<organism evidence="4">
    <name type="scientific">Castor canadensis</name>
    <name type="common">American beaver</name>
    <dbReference type="NCBI Taxonomy" id="51338"/>
    <lineage>
        <taxon>Eukaryota</taxon>
        <taxon>Metazoa</taxon>
        <taxon>Chordata</taxon>
        <taxon>Craniata</taxon>
        <taxon>Vertebrata</taxon>
        <taxon>Euteleostomi</taxon>
        <taxon>Mammalia</taxon>
        <taxon>Eutheria</taxon>
        <taxon>Euarchontoglires</taxon>
        <taxon>Glires</taxon>
        <taxon>Rodentia</taxon>
        <taxon>Castorimorpha</taxon>
        <taxon>Castoridae</taxon>
        <taxon>Castor</taxon>
    </lineage>
</organism>
<reference evidence="4" key="1">
    <citation type="submission" date="2023-09" db="UniProtKB">
        <authorList>
            <consortium name="Ensembl"/>
        </authorList>
    </citation>
    <scope>IDENTIFICATION</scope>
</reference>
<sequence length="434" mass="49147">GHFHLPLVWACPCDNKGYGNSSHQHGQESGEDPSSPQVAPSNTNFAFRFYHLLTSENPRKNIFFSPLSISTAYAMLSLGAGFNLTELSILDIHRGFQHLLRVLSLQDHGLEVHLGNTLLLSDDLELLPGFLNSTMTFYDPKLFRPDFSDTVGTTKLINDHVKKETRGKITDLVSELTPDVKMIVVNYIYFKGLWKKPFHLSRTTAGDFYVDESTTVKVPMMVQSFQHHWYLQDRHVPCSVLRLDYQGDAVAFFILPDRGKMAQVEEVLTPQMLARWNHLYFYRSVEIHFPRFSISGSYALDQILPKLGFQDLFSQQANFSGITTQRKLQVSKSFHKATLDVNEVGTEATAVTSSFLTFLSAPRSHLVVRFNRPFLLTIFSPSTQSVLFWGKVKPLARGGDWPMMLLRPCCGTSYILDTHKHILCLSLQGSPVLL</sequence>
<dbReference type="InterPro" id="IPR000215">
    <property type="entry name" value="Serpin_fam"/>
</dbReference>
<dbReference type="InterPro" id="IPR042185">
    <property type="entry name" value="Serpin_sf_2"/>
</dbReference>
<dbReference type="InterPro" id="IPR023796">
    <property type="entry name" value="Serpin_dom"/>
</dbReference>
<feature type="domain" description="Serpin" evidence="3">
    <location>
        <begin position="47"/>
        <end position="394"/>
    </location>
</feature>
<dbReference type="Pfam" id="PF00079">
    <property type="entry name" value="Serpin"/>
    <property type="match status" value="1"/>
</dbReference>
<name>A0A8C0WNN3_CASCN</name>
<dbReference type="Ensembl" id="ENSCCNT00000019069.1">
    <property type="protein sequence ID" value="ENSCCNP00000014558.1"/>
    <property type="gene ID" value="ENSCCNG00000013093.1"/>
</dbReference>
<dbReference type="InterPro" id="IPR042178">
    <property type="entry name" value="Serpin_sf_1"/>
</dbReference>
<dbReference type="Gene3D" id="3.30.497.10">
    <property type="entry name" value="Antithrombin, subunit I, domain 2"/>
    <property type="match status" value="1"/>
</dbReference>
<dbReference type="GO" id="GO:0005615">
    <property type="term" value="C:extracellular space"/>
    <property type="evidence" value="ECO:0007669"/>
    <property type="project" value="InterPro"/>
</dbReference>
<dbReference type="SUPFAM" id="SSF56574">
    <property type="entry name" value="Serpins"/>
    <property type="match status" value="1"/>
</dbReference>
<proteinExistence type="inferred from homology"/>
<evidence type="ECO:0000259" key="3">
    <source>
        <dbReference type="SMART" id="SM00093"/>
    </source>
</evidence>
<dbReference type="PROSITE" id="PS00284">
    <property type="entry name" value="SERPIN"/>
    <property type="match status" value="1"/>
</dbReference>
<evidence type="ECO:0000256" key="2">
    <source>
        <dbReference type="RuleBase" id="RU000411"/>
    </source>
</evidence>
<dbReference type="PANTHER" id="PTHR11461:SF194">
    <property type="entry name" value="KALLISTATIN"/>
    <property type="match status" value="1"/>
</dbReference>
<dbReference type="InterPro" id="IPR036186">
    <property type="entry name" value="Serpin_sf"/>
</dbReference>
<dbReference type="FunFam" id="3.30.497.10:FF:000001">
    <property type="entry name" value="Serine protease inhibitor"/>
    <property type="match status" value="1"/>
</dbReference>
<dbReference type="GO" id="GO:0004867">
    <property type="term" value="F:serine-type endopeptidase inhibitor activity"/>
    <property type="evidence" value="ECO:0007669"/>
    <property type="project" value="InterPro"/>
</dbReference>
<accession>A0A8C0WNN3</accession>
<evidence type="ECO:0000256" key="1">
    <source>
        <dbReference type="ARBA" id="ARBA00009500"/>
    </source>
</evidence>
<gene>
    <name evidence="4" type="primary">Serpina4</name>
</gene>
<dbReference type="PANTHER" id="PTHR11461">
    <property type="entry name" value="SERINE PROTEASE INHIBITOR, SERPIN"/>
    <property type="match status" value="1"/>
</dbReference>
<dbReference type="SMART" id="SM00093">
    <property type="entry name" value="SERPIN"/>
    <property type="match status" value="1"/>
</dbReference>